<feature type="coiled-coil region" evidence="2">
    <location>
        <begin position="372"/>
        <end position="443"/>
    </location>
</feature>
<evidence type="ECO:0000256" key="2">
    <source>
        <dbReference type="SAM" id="Coils"/>
    </source>
</evidence>
<keyword evidence="1" id="KW-0862">Zinc</keyword>
<dbReference type="GO" id="GO:0008270">
    <property type="term" value="F:zinc ion binding"/>
    <property type="evidence" value="ECO:0007669"/>
    <property type="project" value="UniProtKB-KW"/>
</dbReference>
<keyword evidence="2" id="KW-0175">Coiled coil</keyword>
<reference evidence="3" key="1">
    <citation type="submission" date="2019-06" db="EMBL/GenBank/DDBJ databases">
        <authorList>
            <person name="Zheng W."/>
        </authorList>
    </citation>
    <scope>NUCLEOTIDE SEQUENCE</scope>
    <source>
        <strain evidence="3">QDHG01</strain>
    </source>
</reference>
<feature type="coiled-coil region" evidence="2">
    <location>
        <begin position="181"/>
        <end position="215"/>
    </location>
</feature>
<protein>
    <submittedName>
        <fullName evidence="3">Uncharacterized protein</fullName>
    </submittedName>
</protein>
<dbReference type="OrthoDB" id="313515at2759"/>
<accession>A0A8J8T985</accession>
<dbReference type="EMBL" id="RRYP01000571">
    <property type="protein sequence ID" value="TNV87212.1"/>
    <property type="molecule type" value="Genomic_DNA"/>
</dbReference>
<keyword evidence="4" id="KW-1185">Reference proteome</keyword>
<dbReference type="PROSITE" id="PS51113">
    <property type="entry name" value="ZF_BTK"/>
    <property type="match status" value="1"/>
</dbReference>
<dbReference type="GO" id="GO:0035556">
    <property type="term" value="P:intracellular signal transduction"/>
    <property type="evidence" value="ECO:0007669"/>
    <property type="project" value="InterPro"/>
</dbReference>
<evidence type="ECO:0000313" key="4">
    <source>
        <dbReference type="Proteomes" id="UP000785679"/>
    </source>
</evidence>
<dbReference type="AlphaFoldDB" id="A0A8J8T985"/>
<keyword evidence="1" id="KW-0479">Metal-binding</keyword>
<dbReference type="InterPro" id="IPR001562">
    <property type="entry name" value="Znf_Btk_motif"/>
</dbReference>
<evidence type="ECO:0000256" key="1">
    <source>
        <dbReference type="PROSITE-ProRule" id="PRU00432"/>
    </source>
</evidence>
<proteinExistence type="predicted"/>
<gene>
    <name evidence="3" type="ORF">FGO68_gene4183</name>
</gene>
<comment type="caution">
    <text evidence="3">The sequence shown here is derived from an EMBL/GenBank/DDBJ whole genome shotgun (WGS) entry which is preliminary data.</text>
</comment>
<sequence>MLTKQIEDLRKKDQANRRQFKVISGQNIQLKSQVNQSEAMTEKFKSQFKEFMGVFKLSEHQRISLSSKCSQLMTDSEKTQNKHNSLLTRTQLLEMEQNFVKDQLAIIYESFSTITATKLIQDQHAFQVESLQTRLDHVLIEKQLLDQEIVSKSLQNDQLMKHLKEVKDLLTETMQRRDYVVHAFKNKNHELIEALKAKREENHRLKDRIGENEQNLKLAVAEVMGLRKRIDKLKFMNIKVFNQKICRNCQQEYNDTENYNWSCRTHPGEFGGVIWWCCGRKNKDDAGCRFGAHEPKDESANPFSGGKKQGGGGALFLHQLLNNEGTQNSGQNGGNREEQVKCQCCKKHGHSMANCGRDPNLKTITGSALSPAEIEKDELRILKIELEADQREKHGGIDRFNLFNKFLKVKLDEAMNLNRQVLIQRLKLKQAEKDRKIKEELERQQELLASQQQMQETAPLDGRTSVQQPLTLNQTSASIASNSLRRQSLSVDLHLKSLQPTPSPSQSRRTSVASLAQAFLFEKKSTFHPESDAASPKNNNYSPVIDEAPAEVALIDENLYLERCRAIVKQVSEFLMKFDDYNYFTTNKLIERQIAKFRSEARNPKRLLNENTGSGGANLDKDNMEKFDLEQMVLQAQKSRRSTAGFRRQNGLNRIQHHRSFPVKSHTSTLAVGGDGMIQKPDPLLAGQNPAALLNVINLNEKVGYFHQSPKSRTLKGRSKSSQKDLPGIKRLDTVAFIDLDIDVKQGSSHNAQLSSDSDDVEENDSVEVLKNEILQFEIDDVIEEQQKELFDEILDQKQYLALRQMTLEKMNMINIANMAPGLPLSSEYKGISKMPNDAYKRRQSVAGESPKRDSSPTKMLRLGSKQISLQPMTLMDDESRRNNFEGISSAGEPMDFTSQAMSNQNIGSLGNHLEHSQQKGHFFSPGQGKMTIGEVIPEEETIRFSHTV</sequence>
<keyword evidence="1" id="KW-0863">Zinc-finger</keyword>
<name>A0A8J8T985_HALGN</name>
<evidence type="ECO:0000313" key="3">
    <source>
        <dbReference type="EMBL" id="TNV87212.1"/>
    </source>
</evidence>
<dbReference type="Proteomes" id="UP000785679">
    <property type="component" value="Unassembled WGS sequence"/>
</dbReference>
<organism evidence="3 4">
    <name type="scientific">Halteria grandinella</name>
    <dbReference type="NCBI Taxonomy" id="5974"/>
    <lineage>
        <taxon>Eukaryota</taxon>
        <taxon>Sar</taxon>
        <taxon>Alveolata</taxon>
        <taxon>Ciliophora</taxon>
        <taxon>Intramacronucleata</taxon>
        <taxon>Spirotrichea</taxon>
        <taxon>Stichotrichia</taxon>
        <taxon>Sporadotrichida</taxon>
        <taxon>Halteriidae</taxon>
        <taxon>Halteria</taxon>
    </lineage>
</organism>